<evidence type="ECO:0000259" key="1">
    <source>
        <dbReference type="Pfam" id="PF06985"/>
    </source>
</evidence>
<proteinExistence type="predicted"/>
<dbReference type="InterPro" id="IPR058525">
    <property type="entry name" value="DUF8212"/>
</dbReference>
<feature type="domain" description="DUF8212" evidence="2">
    <location>
        <begin position="169"/>
        <end position="190"/>
    </location>
</feature>
<accession>A0A6A5WV01</accession>
<gene>
    <name evidence="3" type="ORF">P154DRAFT_417596</name>
</gene>
<dbReference type="OrthoDB" id="674604at2759"/>
<dbReference type="PANTHER" id="PTHR10622:SF10">
    <property type="entry name" value="HET DOMAIN-CONTAINING PROTEIN"/>
    <property type="match status" value="1"/>
</dbReference>
<feature type="non-terminal residue" evidence="3">
    <location>
        <position position="190"/>
    </location>
</feature>
<evidence type="ECO:0000313" key="3">
    <source>
        <dbReference type="EMBL" id="KAF2004021.1"/>
    </source>
</evidence>
<name>A0A6A5WV01_9PLEO</name>
<feature type="non-terminal residue" evidence="3">
    <location>
        <position position="1"/>
    </location>
</feature>
<dbReference type="EMBL" id="ML977569">
    <property type="protein sequence ID" value="KAF2004021.1"/>
    <property type="molecule type" value="Genomic_DNA"/>
</dbReference>
<evidence type="ECO:0008006" key="5">
    <source>
        <dbReference type="Google" id="ProtNLM"/>
    </source>
</evidence>
<feature type="domain" description="Heterokaryon incompatibility" evidence="1">
    <location>
        <begin position="1"/>
        <end position="82"/>
    </location>
</feature>
<organism evidence="3 4">
    <name type="scientific">Amniculicola lignicola CBS 123094</name>
    <dbReference type="NCBI Taxonomy" id="1392246"/>
    <lineage>
        <taxon>Eukaryota</taxon>
        <taxon>Fungi</taxon>
        <taxon>Dikarya</taxon>
        <taxon>Ascomycota</taxon>
        <taxon>Pezizomycotina</taxon>
        <taxon>Dothideomycetes</taxon>
        <taxon>Pleosporomycetidae</taxon>
        <taxon>Pleosporales</taxon>
        <taxon>Amniculicolaceae</taxon>
        <taxon>Amniculicola</taxon>
    </lineage>
</organism>
<evidence type="ECO:0000259" key="2">
    <source>
        <dbReference type="Pfam" id="PF26640"/>
    </source>
</evidence>
<dbReference type="PANTHER" id="PTHR10622">
    <property type="entry name" value="HET DOMAIN-CONTAINING PROTEIN"/>
    <property type="match status" value="1"/>
</dbReference>
<dbReference type="AlphaFoldDB" id="A0A6A5WV01"/>
<protein>
    <recommendedName>
        <fullName evidence="5">Heterokaryon incompatibility domain-containing protein</fullName>
    </recommendedName>
</protein>
<dbReference type="InterPro" id="IPR010730">
    <property type="entry name" value="HET"/>
</dbReference>
<dbReference type="Pfam" id="PF26640">
    <property type="entry name" value="DUF8212"/>
    <property type="match status" value="1"/>
</dbReference>
<sequence>CIDKSSSAELSEAINSMWKWYQKAVVCYAYLDDIDCDDALPMGSWSITNWESDTFWERNMDVIDEKALGRAKWFSRGWTLQELIAPKSVIFVIKDWRVIGTKKSLRKKLAMKTGISQYVLVTGNVDRSSVACRMSWACNRVTTQTEDLAYCLMGIFDINMPLLYGEGDKAFIRLQEEIMRDSSDQTLFLW</sequence>
<dbReference type="Proteomes" id="UP000799779">
    <property type="component" value="Unassembled WGS sequence"/>
</dbReference>
<keyword evidence="4" id="KW-1185">Reference proteome</keyword>
<reference evidence="3" key="1">
    <citation type="journal article" date="2020" name="Stud. Mycol.">
        <title>101 Dothideomycetes genomes: a test case for predicting lifestyles and emergence of pathogens.</title>
        <authorList>
            <person name="Haridas S."/>
            <person name="Albert R."/>
            <person name="Binder M."/>
            <person name="Bloem J."/>
            <person name="Labutti K."/>
            <person name="Salamov A."/>
            <person name="Andreopoulos B."/>
            <person name="Baker S."/>
            <person name="Barry K."/>
            <person name="Bills G."/>
            <person name="Bluhm B."/>
            <person name="Cannon C."/>
            <person name="Castanera R."/>
            <person name="Culley D."/>
            <person name="Daum C."/>
            <person name="Ezra D."/>
            <person name="Gonzalez J."/>
            <person name="Henrissat B."/>
            <person name="Kuo A."/>
            <person name="Liang C."/>
            <person name="Lipzen A."/>
            <person name="Lutzoni F."/>
            <person name="Magnuson J."/>
            <person name="Mondo S."/>
            <person name="Nolan M."/>
            <person name="Ohm R."/>
            <person name="Pangilinan J."/>
            <person name="Park H.-J."/>
            <person name="Ramirez L."/>
            <person name="Alfaro M."/>
            <person name="Sun H."/>
            <person name="Tritt A."/>
            <person name="Yoshinaga Y."/>
            <person name="Zwiers L.-H."/>
            <person name="Turgeon B."/>
            <person name="Goodwin S."/>
            <person name="Spatafora J."/>
            <person name="Crous P."/>
            <person name="Grigoriev I."/>
        </authorList>
    </citation>
    <scope>NUCLEOTIDE SEQUENCE</scope>
    <source>
        <strain evidence="3">CBS 123094</strain>
    </source>
</reference>
<dbReference type="Pfam" id="PF06985">
    <property type="entry name" value="HET"/>
    <property type="match status" value="1"/>
</dbReference>
<evidence type="ECO:0000313" key="4">
    <source>
        <dbReference type="Proteomes" id="UP000799779"/>
    </source>
</evidence>